<feature type="domain" description="Enoyl reductase (ER)" evidence="2">
    <location>
        <begin position="10"/>
        <end position="333"/>
    </location>
</feature>
<evidence type="ECO:0000313" key="4">
    <source>
        <dbReference type="EMBL" id="MFC5731477.1"/>
    </source>
</evidence>
<feature type="domain" description="Metallo-beta-lactamase" evidence="3">
    <location>
        <begin position="392"/>
        <end position="605"/>
    </location>
</feature>
<dbReference type="PANTHER" id="PTHR44154:SF1">
    <property type="entry name" value="QUINONE OXIDOREDUCTASE"/>
    <property type="match status" value="1"/>
</dbReference>
<dbReference type="InterPro" id="IPR051603">
    <property type="entry name" value="Zinc-ADH_QOR/CCCR"/>
</dbReference>
<gene>
    <name evidence="4" type="ORF">ACFPQB_21375</name>
</gene>
<sequence>MKAVVYTENGPSSVLDAVERDVPEPGTGEVRVRVVRAGVNPTDWKFRARVPVAHDEIAPGQDGAGVVDAVGEGVDDLAVGDRVWLMLAQHGRPYGTAAEYTVQPADHVFRLPDGADFDLGASLGVPAITAHRALTSAQAGPTRLGPGALGGKVVLVAGGAGAVGNAAIQLARWSGATVIATVSNTEKAFLARAAGADHVVNYREADAAQAIRAFAPDGVDLVVEVAPAENNELDLAVIKNHGTIAVYADNGGPTFTVDILKTFWLNVRYQFVLLYPLDPGLLQAAAEDVNTAVASGALRVGWQAGLRLHHYLLEDAAAAHDAVEHGAIGKVLIDVAEPPRPSRAGASSLSATPTAYAVSPDSGEHWAAEGAWRVATGVHRIPLPLPSDVLKAVNVYVLETDDGLTLVDGGWAIQEARDVLERSLRQLGAGFGDIRRFLVTHVHRDHYSMAAELGREYGADVALGAAEKASLDLLNDNERPRAETPFFASLVSAGAAELAERWNQVENAVPKQAVWLYPDTWLEGDHTVPVGTRMLDAVHTPGHTAGHYVFADRSAGLLFAGDHVLPTITPSIGFTMPPAPDPLGDFMASLAKVRALPDLTVLPAHGPVAPSTHARVDELLAHHEHRLERSLTTLDGGPLTALAAATRLSWTRHERSFDELDLFNQGIAAMETKAHLELLVARGLATRSTTPEGVVLFARTTSEVNR</sequence>
<dbReference type="RefSeq" id="WP_240769429.1">
    <property type="nucleotide sequence ID" value="NZ_JBHSNS010000016.1"/>
</dbReference>
<dbReference type="SMART" id="SM00829">
    <property type="entry name" value="PKS_ER"/>
    <property type="match status" value="1"/>
</dbReference>
<dbReference type="InterPro" id="IPR013154">
    <property type="entry name" value="ADH-like_N"/>
</dbReference>
<dbReference type="InterPro" id="IPR020843">
    <property type="entry name" value="ER"/>
</dbReference>
<name>A0ABW0ZM74_9ACTN</name>
<dbReference type="Gene3D" id="1.10.10.10">
    <property type="entry name" value="Winged helix-like DNA-binding domain superfamily/Winged helix DNA-binding domain"/>
    <property type="match status" value="1"/>
</dbReference>
<proteinExistence type="predicted"/>
<accession>A0ABW0ZM74</accession>
<dbReference type="InterPro" id="IPR036866">
    <property type="entry name" value="RibonucZ/Hydroxyglut_hydro"/>
</dbReference>
<dbReference type="Proteomes" id="UP001596072">
    <property type="component" value="Unassembled WGS sequence"/>
</dbReference>
<keyword evidence="1" id="KW-0521">NADP</keyword>
<reference evidence="5" key="1">
    <citation type="journal article" date="2019" name="Int. J. Syst. Evol. Microbiol.">
        <title>The Global Catalogue of Microorganisms (GCM) 10K type strain sequencing project: providing services to taxonomists for standard genome sequencing and annotation.</title>
        <authorList>
            <consortium name="The Broad Institute Genomics Platform"/>
            <consortium name="The Broad Institute Genome Sequencing Center for Infectious Disease"/>
            <person name="Wu L."/>
            <person name="Ma J."/>
        </authorList>
    </citation>
    <scope>NUCLEOTIDE SEQUENCE [LARGE SCALE GENOMIC DNA]</scope>
    <source>
        <strain evidence="5">YIM 94188</strain>
    </source>
</reference>
<dbReference type="CDD" id="cd08253">
    <property type="entry name" value="zeta_crystallin"/>
    <property type="match status" value="1"/>
</dbReference>
<dbReference type="SMART" id="SM00849">
    <property type="entry name" value="Lactamase_B"/>
    <property type="match status" value="1"/>
</dbReference>
<evidence type="ECO:0000259" key="2">
    <source>
        <dbReference type="SMART" id="SM00829"/>
    </source>
</evidence>
<evidence type="ECO:0000256" key="1">
    <source>
        <dbReference type="ARBA" id="ARBA00022857"/>
    </source>
</evidence>
<protein>
    <submittedName>
        <fullName evidence="4">MBL fold metallo-hydrolase</fullName>
    </submittedName>
</protein>
<dbReference type="Gene3D" id="3.90.180.10">
    <property type="entry name" value="Medium-chain alcohol dehydrogenases, catalytic domain"/>
    <property type="match status" value="1"/>
</dbReference>
<dbReference type="InterPro" id="IPR036388">
    <property type="entry name" value="WH-like_DNA-bd_sf"/>
</dbReference>
<evidence type="ECO:0000259" key="3">
    <source>
        <dbReference type="SMART" id="SM00849"/>
    </source>
</evidence>
<dbReference type="Pfam" id="PF00753">
    <property type="entry name" value="Lactamase_B"/>
    <property type="match status" value="1"/>
</dbReference>
<comment type="caution">
    <text evidence="4">The sequence shown here is derived from an EMBL/GenBank/DDBJ whole genome shotgun (WGS) entry which is preliminary data.</text>
</comment>
<dbReference type="Pfam" id="PF00107">
    <property type="entry name" value="ADH_zinc_N"/>
    <property type="match status" value="1"/>
</dbReference>
<keyword evidence="5" id="KW-1185">Reference proteome</keyword>
<dbReference type="SUPFAM" id="SSF50129">
    <property type="entry name" value="GroES-like"/>
    <property type="match status" value="1"/>
</dbReference>
<dbReference type="Gene3D" id="3.60.15.10">
    <property type="entry name" value="Ribonuclease Z/Hydroxyacylglutathione hydrolase-like"/>
    <property type="match status" value="1"/>
</dbReference>
<evidence type="ECO:0000313" key="5">
    <source>
        <dbReference type="Proteomes" id="UP001596072"/>
    </source>
</evidence>
<dbReference type="InterPro" id="IPR013149">
    <property type="entry name" value="ADH-like_C"/>
</dbReference>
<dbReference type="InterPro" id="IPR001279">
    <property type="entry name" value="Metallo-B-lactamas"/>
</dbReference>
<organism evidence="4 5">
    <name type="scientific">Nocardioides vastitatis</name>
    <dbReference type="NCBI Taxonomy" id="2568655"/>
    <lineage>
        <taxon>Bacteria</taxon>
        <taxon>Bacillati</taxon>
        <taxon>Actinomycetota</taxon>
        <taxon>Actinomycetes</taxon>
        <taxon>Propionibacteriales</taxon>
        <taxon>Nocardioidaceae</taxon>
        <taxon>Nocardioides</taxon>
    </lineage>
</organism>
<dbReference type="SUPFAM" id="SSF51735">
    <property type="entry name" value="NAD(P)-binding Rossmann-fold domains"/>
    <property type="match status" value="1"/>
</dbReference>
<dbReference type="Pfam" id="PF08240">
    <property type="entry name" value="ADH_N"/>
    <property type="match status" value="1"/>
</dbReference>
<dbReference type="InterPro" id="IPR011032">
    <property type="entry name" value="GroES-like_sf"/>
</dbReference>
<dbReference type="InterPro" id="IPR036291">
    <property type="entry name" value="NAD(P)-bd_dom_sf"/>
</dbReference>
<dbReference type="SUPFAM" id="SSF56281">
    <property type="entry name" value="Metallo-hydrolase/oxidoreductase"/>
    <property type="match status" value="1"/>
</dbReference>
<dbReference type="Gene3D" id="3.40.50.720">
    <property type="entry name" value="NAD(P)-binding Rossmann-like Domain"/>
    <property type="match status" value="1"/>
</dbReference>
<dbReference type="PANTHER" id="PTHR44154">
    <property type="entry name" value="QUINONE OXIDOREDUCTASE"/>
    <property type="match status" value="1"/>
</dbReference>
<dbReference type="EMBL" id="JBHSNS010000016">
    <property type="protein sequence ID" value="MFC5731477.1"/>
    <property type="molecule type" value="Genomic_DNA"/>
</dbReference>